<evidence type="ECO:0000256" key="1">
    <source>
        <dbReference type="ARBA" id="ARBA00022603"/>
    </source>
</evidence>
<gene>
    <name evidence="6" type="ORF">NLI96_g10547</name>
</gene>
<keyword evidence="1" id="KW-0489">Methyltransferase</keyword>
<dbReference type="Gene3D" id="1.25.40.20">
    <property type="entry name" value="Ankyrin repeat-containing domain"/>
    <property type="match status" value="1"/>
</dbReference>
<dbReference type="SUPFAM" id="SSF48403">
    <property type="entry name" value="Ankyrin repeat"/>
    <property type="match status" value="1"/>
</dbReference>
<keyword evidence="2" id="KW-0808">Transferase</keyword>
<dbReference type="PROSITE" id="PS51559">
    <property type="entry name" value="SAM_RMT2"/>
    <property type="match status" value="1"/>
</dbReference>
<evidence type="ECO:0000259" key="5">
    <source>
        <dbReference type="PROSITE" id="PS51559"/>
    </source>
</evidence>
<dbReference type="PANTHER" id="PTHR32379">
    <property type="entry name" value="GUANIDINOACETATE N-METHYLTRANSFERASE"/>
    <property type="match status" value="1"/>
</dbReference>
<proteinExistence type="predicted"/>
<sequence>MSNEFANDDMVTDNGDVDDLVEQGLELISAILEGQSFQTIESRIKAGAPLWAQDSDGMSALHAAALRQDQEMVQFLIAEGAVWNAVDNLHNTAGDVALSLNDETCYKIIRDAGIRSGMTSVVFPDPLITTCILILELLLSLLSTRQVPSESPLSLVLKATDETPAGSTDAFLSSRLRFTQDEHGQDICLLALENDEVGVMMGWERDIMSQTVEKLCSDHPNLDHGLKILNVGFGLGIIDSLFQDLPTRPSQHVIIEPHPDVLKHMKARGWYDRPGVTILEGKWQDFVESEEILNVGGFDIIYTDTFSEDYQALRKFFEHVPDILSGPESRFSFFHGLGATNPLFYDVYTHVSELHLADVGIDIAWSDVDVFEGVDCRWGQTREYFAVRNYHLPVGTMHMY</sequence>
<organism evidence="6 7">
    <name type="scientific">Meripilus lineatus</name>
    <dbReference type="NCBI Taxonomy" id="2056292"/>
    <lineage>
        <taxon>Eukaryota</taxon>
        <taxon>Fungi</taxon>
        <taxon>Dikarya</taxon>
        <taxon>Basidiomycota</taxon>
        <taxon>Agaricomycotina</taxon>
        <taxon>Agaricomycetes</taxon>
        <taxon>Polyporales</taxon>
        <taxon>Meripilaceae</taxon>
        <taxon>Meripilus</taxon>
    </lineage>
</organism>
<dbReference type="InterPro" id="IPR026480">
    <property type="entry name" value="RMT2_dom"/>
</dbReference>
<dbReference type="GO" id="GO:0032259">
    <property type="term" value="P:methylation"/>
    <property type="evidence" value="ECO:0007669"/>
    <property type="project" value="UniProtKB-KW"/>
</dbReference>
<evidence type="ECO:0000256" key="2">
    <source>
        <dbReference type="ARBA" id="ARBA00022679"/>
    </source>
</evidence>
<dbReference type="GO" id="GO:0019702">
    <property type="term" value="F:protein arginine N5-methyltransferase activity"/>
    <property type="evidence" value="ECO:0007669"/>
    <property type="project" value="TreeGrafter"/>
</dbReference>
<dbReference type="EMBL" id="JANAWD010000607">
    <property type="protein sequence ID" value="KAJ3477317.1"/>
    <property type="molecule type" value="Genomic_DNA"/>
</dbReference>
<dbReference type="InterPro" id="IPR002110">
    <property type="entry name" value="Ankyrin_rpt"/>
</dbReference>
<accession>A0AAD5YA07</accession>
<keyword evidence="3" id="KW-0949">S-adenosyl-L-methionine</keyword>
<dbReference type="InterPro" id="IPR036770">
    <property type="entry name" value="Ankyrin_rpt-contain_sf"/>
</dbReference>
<feature type="repeat" description="ANK" evidence="4">
    <location>
        <begin position="56"/>
        <end position="88"/>
    </location>
</feature>
<evidence type="ECO:0000256" key="4">
    <source>
        <dbReference type="PROSITE-ProRule" id="PRU00023"/>
    </source>
</evidence>
<dbReference type="GO" id="GO:0005634">
    <property type="term" value="C:nucleus"/>
    <property type="evidence" value="ECO:0007669"/>
    <property type="project" value="TreeGrafter"/>
</dbReference>
<dbReference type="Gene3D" id="3.40.50.150">
    <property type="entry name" value="Vaccinia Virus protein VP39"/>
    <property type="match status" value="1"/>
</dbReference>
<keyword evidence="7" id="KW-1185">Reference proteome</keyword>
<evidence type="ECO:0000313" key="7">
    <source>
        <dbReference type="Proteomes" id="UP001212997"/>
    </source>
</evidence>
<dbReference type="Proteomes" id="UP001212997">
    <property type="component" value="Unassembled WGS sequence"/>
</dbReference>
<dbReference type="PROSITE" id="PS50088">
    <property type="entry name" value="ANK_REPEAT"/>
    <property type="match status" value="1"/>
</dbReference>
<dbReference type="InterPro" id="IPR051038">
    <property type="entry name" value="RMT2/GAMT_Mtase"/>
</dbReference>
<evidence type="ECO:0000313" key="6">
    <source>
        <dbReference type="EMBL" id="KAJ3477317.1"/>
    </source>
</evidence>
<reference evidence="6" key="1">
    <citation type="submission" date="2022-07" db="EMBL/GenBank/DDBJ databases">
        <title>Genome Sequence of Physisporinus lineatus.</title>
        <authorList>
            <person name="Buettner E."/>
        </authorList>
    </citation>
    <scope>NUCLEOTIDE SEQUENCE</scope>
    <source>
        <strain evidence="6">VT162</strain>
    </source>
</reference>
<dbReference type="PANTHER" id="PTHR32379:SF1">
    <property type="entry name" value="GUANIDINOACETATE N-METHYLTRANSFERASE"/>
    <property type="match status" value="1"/>
</dbReference>
<dbReference type="Pfam" id="PF12796">
    <property type="entry name" value="Ank_2"/>
    <property type="match status" value="1"/>
</dbReference>
<dbReference type="InterPro" id="IPR029063">
    <property type="entry name" value="SAM-dependent_MTases_sf"/>
</dbReference>
<protein>
    <recommendedName>
        <fullName evidence="5">RMT2 domain-containing protein</fullName>
    </recommendedName>
</protein>
<dbReference type="PROSITE" id="PS50297">
    <property type="entry name" value="ANK_REP_REGION"/>
    <property type="match status" value="1"/>
</dbReference>
<feature type="domain" description="RMT2" evidence="5">
    <location>
        <begin position="162"/>
        <end position="400"/>
    </location>
</feature>
<keyword evidence="4" id="KW-0040">ANK repeat</keyword>
<evidence type="ECO:0000256" key="3">
    <source>
        <dbReference type="ARBA" id="ARBA00022691"/>
    </source>
</evidence>
<dbReference type="GO" id="GO:0005737">
    <property type="term" value="C:cytoplasm"/>
    <property type="evidence" value="ECO:0007669"/>
    <property type="project" value="TreeGrafter"/>
</dbReference>
<name>A0AAD5YA07_9APHY</name>
<dbReference type="AlphaFoldDB" id="A0AAD5YA07"/>
<dbReference type="SUPFAM" id="SSF53335">
    <property type="entry name" value="S-adenosyl-L-methionine-dependent methyltransferases"/>
    <property type="match status" value="1"/>
</dbReference>
<comment type="caution">
    <text evidence="6">The sequence shown here is derived from an EMBL/GenBank/DDBJ whole genome shotgun (WGS) entry which is preliminary data.</text>
</comment>